<protein>
    <submittedName>
        <fullName evidence="1">Uncharacterized protein</fullName>
    </submittedName>
</protein>
<dbReference type="Proteomes" id="UP000668068">
    <property type="component" value="Unassembled WGS sequence"/>
</dbReference>
<dbReference type="RefSeq" id="WP_208341027.1">
    <property type="nucleotide sequence ID" value="NZ_JAENQO010000007.1"/>
</dbReference>
<evidence type="ECO:0000313" key="1">
    <source>
        <dbReference type="EMBL" id="MBO3359570.1"/>
    </source>
</evidence>
<proteinExistence type="predicted"/>
<dbReference type="AlphaFoldDB" id="A0AAW4IZB8"/>
<organism evidence="1 2">
    <name type="scientific">Clostridium perfringens</name>
    <dbReference type="NCBI Taxonomy" id="1502"/>
    <lineage>
        <taxon>Bacteria</taxon>
        <taxon>Bacillati</taxon>
        <taxon>Bacillota</taxon>
        <taxon>Clostridia</taxon>
        <taxon>Eubacteriales</taxon>
        <taxon>Clostridiaceae</taxon>
        <taxon>Clostridium</taxon>
    </lineage>
</organism>
<accession>A0AAW4IZB8</accession>
<reference evidence="1" key="1">
    <citation type="submission" date="2020-12" db="EMBL/GenBank/DDBJ databases">
        <title>Comparative genomics of Clostridium perfringens reveals patterns of host-associated phylogenetic clades and virulence factors.</title>
        <authorList>
            <person name="Smith A.H."/>
            <person name="Geier R."/>
        </authorList>
    </citation>
    <scope>NUCLEOTIDE SEQUENCE</scope>
    <source>
        <strain evidence="1">CHD30677R</strain>
    </source>
</reference>
<gene>
    <name evidence="1" type="ORF">JJB47_12380</name>
</gene>
<evidence type="ECO:0000313" key="2">
    <source>
        <dbReference type="Proteomes" id="UP000668068"/>
    </source>
</evidence>
<comment type="caution">
    <text evidence="1">The sequence shown here is derived from an EMBL/GenBank/DDBJ whole genome shotgun (WGS) entry which is preliminary data.</text>
</comment>
<dbReference type="EMBL" id="JAENQP010000007">
    <property type="protein sequence ID" value="MBO3359570.1"/>
    <property type="molecule type" value="Genomic_DNA"/>
</dbReference>
<name>A0AAW4IZB8_CLOPF</name>
<sequence length="138" mass="15949">MSKIVLVKNGFEFTENVNDNINLKMVKEVANAALERINKELTEESCDNSQLQKDKERIEYFVNMEDKESLEYVLFVSSRYVNKEDLALKKLEDLHEGKCTVVYESTGTVKKTEGSYNKKFNLVFMCVPSESKILGYLQ</sequence>